<evidence type="ECO:0000256" key="2">
    <source>
        <dbReference type="SAM" id="Phobius"/>
    </source>
</evidence>
<accession>A0A3D8SBP2</accession>
<dbReference type="STRING" id="1810919.A0A3D8SBP2"/>
<keyword evidence="2" id="KW-1133">Transmembrane helix</keyword>
<dbReference type="OrthoDB" id="5339038at2759"/>
<keyword evidence="2" id="KW-0472">Membrane</keyword>
<reference evidence="4 5" key="1">
    <citation type="journal article" date="2018" name="IMA Fungus">
        <title>IMA Genome-F 9: Draft genome sequence of Annulohypoxylon stygium, Aspergillus mulundensis, Berkeleyomyces basicola (syn. Thielaviopsis basicola), Ceratocystis smalleyi, two Cercospora beticola strains, Coleophoma cylindrospora, Fusarium fracticaudum, Phialophora cf. hyalina, and Morchella septimelata.</title>
        <authorList>
            <person name="Wingfield B.D."/>
            <person name="Bills G.F."/>
            <person name="Dong Y."/>
            <person name="Huang W."/>
            <person name="Nel W.J."/>
            <person name="Swalarsk-Parry B.S."/>
            <person name="Vaghefi N."/>
            <person name="Wilken P.M."/>
            <person name="An Z."/>
            <person name="de Beer Z.W."/>
            <person name="De Vos L."/>
            <person name="Chen L."/>
            <person name="Duong T.A."/>
            <person name="Gao Y."/>
            <person name="Hammerbacher A."/>
            <person name="Kikkert J.R."/>
            <person name="Li Y."/>
            <person name="Li H."/>
            <person name="Li K."/>
            <person name="Li Q."/>
            <person name="Liu X."/>
            <person name="Ma X."/>
            <person name="Naidoo K."/>
            <person name="Pethybridge S.J."/>
            <person name="Sun J."/>
            <person name="Steenkamp E.T."/>
            <person name="van der Nest M.A."/>
            <person name="van Wyk S."/>
            <person name="Wingfield M.J."/>
            <person name="Xiong C."/>
            <person name="Yue Q."/>
            <person name="Zhang X."/>
        </authorList>
    </citation>
    <scope>NUCLEOTIDE SEQUENCE [LARGE SCALE GENOMIC DNA]</scope>
    <source>
        <strain evidence="4 5">DSM 5745</strain>
    </source>
</reference>
<organism evidence="4 5">
    <name type="scientific">Aspergillus mulundensis</name>
    <dbReference type="NCBI Taxonomy" id="1810919"/>
    <lineage>
        <taxon>Eukaryota</taxon>
        <taxon>Fungi</taxon>
        <taxon>Dikarya</taxon>
        <taxon>Ascomycota</taxon>
        <taxon>Pezizomycotina</taxon>
        <taxon>Eurotiomycetes</taxon>
        <taxon>Eurotiomycetidae</taxon>
        <taxon>Eurotiales</taxon>
        <taxon>Aspergillaceae</taxon>
        <taxon>Aspergillus</taxon>
        <taxon>Aspergillus subgen. Nidulantes</taxon>
    </lineage>
</organism>
<feature type="compositionally biased region" description="Basic and acidic residues" evidence="1">
    <location>
        <begin position="948"/>
        <end position="959"/>
    </location>
</feature>
<keyword evidence="2" id="KW-0812">Transmembrane</keyword>
<protein>
    <recommendedName>
        <fullName evidence="3">DUF6604 domain-containing protein</fullName>
    </recommendedName>
</protein>
<dbReference type="EMBL" id="PVWQ01000004">
    <property type="protein sequence ID" value="RDW83736.1"/>
    <property type="molecule type" value="Genomic_DNA"/>
</dbReference>
<dbReference type="AlphaFoldDB" id="A0A3D8SBP2"/>
<feature type="compositionally biased region" description="Acidic residues" evidence="1">
    <location>
        <begin position="156"/>
        <end position="167"/>
    </location>
</feature>
<dbReference type="RefSeq" id="XP_026605074.1">
    <property type="nucleotide sequence ID" value="XM_026746078.1"/>
</dbReference>
<gene>
    <name evidence="4" type="ORF">DSM5745_04062</name>
</gene>
<proteinExistence type="predicted"/>
<dbReference type="PANTHER" id="PTHR38795">
    <property type="entry name" value="DUF6604 DOMAIN-CONTAINING PROTEIN"/>
    <property type="match status" value="1"/>
</dbReference>
<evidence type="ECO:0000313" key="4">
    <source>
        <dbReference type="EMBL" id="RDW83736.1"/>
    </source>
</evidence>
<sequence>MSPSNTYIRYKRDQKLLVYWLIHASNAIIKSFPAETTIPLNTSGEIKISTLVSLSEVISKRISPIPTSIYRLFQSVIGARRQTHLFFKQLAAEDPDPEIEASNVSHEYWLNGLVKAFAILGGETWLSERQNAPDAADEGDEDEIFSNKFAGLNLDGEYDEDEEEETSETPVKMPPRVQKKGTKKGKGKKGKKAKGKGKRATEGAEPADIPLESYCIIEDQTGLVTDYLLAAHSLMMEWSDLRSCMQEAWRRVAYLGLHSAIAGSFGHIAVAMLSKSQVEIMADFPGHDSFETIMRTITRGNPDKAQGMLRMVAPDKSSSDNSAGTVLGEEVDVREHMMIHAYEDLVDFIADFQKTRSGKPTKSMLKTLHWDPTLDLSQASSDVRLKWRRAYTINWLYDLVNVFSSEAVESRNLKGEPADLASVDWSIHGPWARSQRMFGLGEFAGEVTKLAMQKPGTDVRSKILPHLVFQLQCIVDSFCVVRGWIGDTITSPADDFCARRDIDPFLDRSLQDDGVGYLRGSEFMWAELKMAAIRNPEPEYNVVAELGARVGGDFKDWLGETLYKDGLESIPPSRFSNSNANGLWEYSPYLCGTGLLEALEIAHGASMFMWDRVREPSLIVHLHNMLVKKGYLDQPVDLIDELTNTYRNEFFCKGKIPESRFFSALYAVMLRDAGAKDSSSHEIKVQRLKRNVNTVHDFMDERFNSVYRTKSLARLLREAYWVPDRISDDEITVPSSLALLRLRRTKRVIDPATGAKTLADTVLLRRYREAGWSDELISWLVGALDDAQPLDEPPQPNGRLSALPPGYGHKILADSKASLHLDKGNLSNEEFFFRILKTDMRNQIVLGPCPILGLSYMWITLYCFHIFSRIEQKLKELKHPYYDRIYCDPEESKNMGLTFTVMEEEDGACLRVIAECLRGNPACVGDYFYWPEVGSGSVYSEEPEDELEDKHEHEHENGD</sequence>
<dbReference type="InterPro" id="IPR016864">
    <property type="entry name" value="UCP028035"/>
</dbReference>
<feature type="domain" description="DUF6604" evidence="3">
    <location>
        <begin position="9"/>
        <end position="281"/>
    </location>
</feature>
<feature type="region of interest" description="Disordered" evidence="1">
    <location>
        <begin position="938"/>
        <end position="959"/>
    </location>
</feature>
<comment type="caution">
    <text evidence="4">The sequence shown here is derived from an EMBL/GenBank/DDBJ whole genome shotgun (WGS) entry which is preliminary data.</text>
</comment>
<keyword evidence="5" id="KW-1185">Reference proteome</keyword>
<dbReference type="GeneID" id="38114432"/>
<dbReference type="PANTHER" id="PTHR38795:SF1">
    <property type="entry name" value="DUF6604 DOMAIN-CONTAINING PROTEIN"/>
    <property type="match status" value="1"/>
</dbReference>
<dbReference type="InterPro" id="IPR046539">
    <property type="entry name" value="DUF6604"/>
</dbReference>
<name>A0A3D8SBP2_9EURO</name>
<evidence type="ECO:0000256" key="1">
    <source>
        <dbReference type="SAM" id="MobiDB-lite"/>
    </source>
</evidence>
<dbReference type="Proteomes" id="UP000256690">
    <property type="component" value="Unassembled WGS sequence"/>
</dbReference>
<feature type="compositionally biased region" description="Basic residues" evidence="1">
    <location>
        <begin position="177"/>
        <end position="198"/>
    </location>
</feature>
<evidence type="ECO:0000313" key="5">
    <source>
        <dbReference type="Proteomes" id="UP000256690"/>
    </source>
</evidence>
<evidence type="ECO:0000259" key="3">
    <source>
        <dbReference type="Pfam" id="PF20253"/>
    </source>
</evidence>
<feature type="region of interest" description="Disordered" evidence="1">
    <location>
        <begin position="155"/>
        <end position="204"/>
    </location>
</feature>
<feature type="transmembrane region" description="Helical" evidence="2">
    <location>
        <begin position="844"/>
        <end position="867"/>
    </location>
</feature>
<dbReference type="PIRSF" id="PIRSF028035">
    <property type="entry name" value="UCP028035"/>
    <property type="match status" value="1"/>
</dbReference>
<dbReference type="Pfam" id="PF20253">
    <property type="entry name" value="DUF6604"/>
    <property type="match status" value="1"/>
</dbReference>